<dbReference type="PROSITE" id="PS51257">
    <property type="entry name" value="PROKAR_LIPOPROTEIN"/>
    <property type="match status" value="1"/>
</dbReference>
<organism evidence="1 2">
    <name type="scientific">Nocardioides agri</name>
    <dbReference type="NCBI Taxonomy" id="2682843"/>
    <lineage>
        <taxon>Bacteria</taxon>
        <taxon>Bacillati</taxon>
        <taxon>Actinomycetota</taxon>
        <taxon>Actinomycetes</taxon>
        <taxon>Propionibacteriales</taxon>
        <taxon>Nocardioidaceae</taxon>
        <taxon>Nocardioides</taxon>
    </lineage>
</organism>
<dbReference type="RefSeq" id="WP_157340342.1">
    <property type="nucleotide sequence ID" value="NZ_WSEK01000004.1"/>
</dbReference>
<name>A0A6L6XRL0_9ACTN</name>
<comment type="caution">
    <text evidence="1">The sequence shown here is derived from an EMBL/GenBank/DDBJ whole genome shotgun (WGS) entry which is preliminary data.</text>
</comment>
<protein>
    <submittedName>
        <fullName evidence="1">Uncharacterized protein</fullName>
    </submittedName>
</protein>
<dbReference type="Proteomes" id="UP000473525">
    <property type="component" value="Unassembled WGS sequence"/>
</dbReference>
<gene>
    <name evidence="1" type="ORF">GON03_03560</name>
</gene>
<accession>A0A6L6XRL0</accession>
<proteinExistence type="predicted"/>
<reference evidence="1 2" key="1">
    <citation type="submission" date="2019-12" db="EMBL/GenBank/DDBJ databases">
        <authorList>
            <person name="Huq M.A."/>
        </authorList>
    </citation>
    <scope>NUCLEOTIDE SEQUENCE [LARGE SCALE GENOMIC DNA]</scope>
    <source>
        <strain evidence="1 2">MAH-18</strain>
    </source>
</reference>
<dbReference type="AlphaFoldDB" id="A0A6L6XRL0"/>
<keyword evidence="2" id="KW-1185">Reference proteome</keyword>
<evidence type="ECO:0000313" key="1">
    <source>
        <dbReference type="EMBL" id="MVQ48245.1"/>
    </source>
</evidence>
<evidence type="ECO:0000313" key="2">
    <source>
        <dbReference type="Proteomes" id="UP000473525"/>
    </source>
</evidence>
<dbReference type="EMBL" id="WSEK01000004">
    <property type="protein sequence ID" value="MVQ48245.1"/>
    <property type="molecule type" value="Genomic_DNA"/>
</dbReference>
<sequence length="138" mass="13846">MLVLTRRTTLALGASGLMGVAACGAEREVAPAGAPQDATSDDALVDEVVAQITAVAAVAANVTRLIAMHAAHLTALDAAAPAVTTSAATGPEVRAAEREHQRYLVDAALRAESGPLARLLASMSAAVSQQLAVPGRLA</sequence>